<gene>
    <name evidence="2" type="ORF">SARC_17388</name>
</gene>
<feature type="non-terminal residue" evidence="2">
    <location>
        <position position="1"/>
    </location>
</feature>
<name>A0A0L0F0C7_9EUKA</name>
<evidence type="ECO:0000313" key="3">
    <source>
        <dbReference type="Proteomes" id="UP000054560"/>
    </source>
</evidence>
<evidence type="ECO:0000256" key="1">
    <source>
        <dbReference type="SAM" id="MobiDB-lite"/>
    </source>
</evidence>
<evidence type="ECO:0000313" key="2">
    <source>
        <dbReference type="EMBL" id="KNC70091.1"/>
    </source>
</evidence>
<dbReference type="AlphaFoldDB" id="A0A0L0F0C7"/>
<organism evidence="2 3">
    <name type="scientific">Sphaeroforma arctica JP610</name>
    <dbReference type="NCBI Taxonomy" id="667725"/>
    <lineage>
        <taxon>Eukaryota</taxon>
        <taxon>Ichthyosporea</taxon>
        <taxon>Ichthyophonida</taxon>
        <taxon>Sphaeroforma</taxon>
    </lineage>
</organism>
<reference evidence="2 3" key="1">
    <citation type="submission" date="2011-02" db="EMBL/GenBank/DDBJ databases">
        <title>The Genome Sequence of Sphaeroforma arctica JP610.</title>
        <authorList>
            <consortium name="The Broad Institute Genome Sequencing Platform"/>
            <person name="Russ C."/>
            <person name="Cuomo C."/>
            <person name="Young S.K."/>
            <person name="Zeng Q."/>
            <person name="Gargeya S."/>
            <person name="Alvarado L."/>
            <person name="Berlin A."/>
            <person name="Chapman S.B."/>
            <person name="Chen Z."/>
            <person name="Freedman E."/>
            <person name="Gellesch M."/>
            <person name="Goldberg J."/>
            <person name="Griggs A."/>
            <person name="Gujja S."/>
            <person name="Heilman E."/>
            <person name="Heiman D."/>
            <person name="Howarth C."/>
            <person name="Mehta T."/>
            <person name="Neiman D."/>
            <person name="Pearson M."/>
            <person name="Roberts A."/>
            <person name="Saif S."/>
            <person name="Shea T."/>
            <person name="Shenoy N."/>
            <person name="Sisk P."/>
            <person name="Stolte C."/>
            <person name="Sykes S."/>
            <person name="White J."/>
            <person name="Yandava C."/>
            <person name="Burger G."/>
            <person name="Gray M.W."/>
            <person name="Holland P.W.H."/>
            <person name="King N."/>
            <person name="Lang F.B.F."/>
            <person name="Roger A.J."/>
            <person name="Ruiz-Trillo I."/>
            <person name="Haas B."/>
            <person name="Nusbaum C."/>
            <person name="Birren B."/>
        </authorList>
    </citation>
    <scope>NUCLEOTIDE SEQUENCE [LARGE SCALE GENOMIC DNA]</scope>
    <source>
        <strain evidence="2 3">JP610</strain>
    </source>
</reference>
<dbReference type="EMBL" id="KQ252176">
    <property type="protein sequence ID" value="KNC70091.1"/>
    <property type="molecule type" value="Genomic_DNA"/>
</dbReference>
<keyword evidence="3" id="KW-1185">Reference proteome</keyword>
<sequence length="53" mass="5723">RQTSNAIGTHTTNVVVYGVRSDLPTRSGQNHATVVRQGRQRCAQAESSITSPE</sequence>
<proteinExistence type="predicted"/>
<dbReference type="GeneID" id="25917892"/>
<feature type="non-terminal residue" evidence="2">
    <location>
        <position position="53"/>
    </location>
</feature>
<dbReference type="RefSeq" id="XP_014143993.1">
    <property type="nucleotide sequence ID" value="XM_014288518.1"/>
</dbReference>
<protein>
    <submittedName>
        <fullName evidence="2">Uncharacterized protein</fullName>
    </submittedName>
</protein>
<dbReference type="Proteomes" id="UP000054560">
    <property type="component" value="Unassembled WGS sequence"/>
</dbReference>
<accession>A0A0L0F0C7</accession>
<feature type="region of interest" description="Disordered" evidence="1">
    <location>
        <begin position="26"/>
        <end position="53"/>
    </location>
</feature>